<dbReference type="EMBL" id="LXQA010333242">
    <property type="protein sequence ID" value="MCI44628.1"/>
    <property type="molecule type" value="Genomic_DNA"/>
</dbReference>
<organism evidence="1 2">
    <name type="scientific">Trifolium medium</name>
    <dbReference type="NCBI Taxonomy" id="97028"/>
    <lineage>
        <taxon>Eukaryota</taxon>
        <taxon>Viridiplantae</taxon>
        <taxon>Streptophyta</taxon>
        <taxon>Embryophyta</taxon>
        <taxon>Tracheophyta</taxon>
        <taxon>Spermatophyta</taxon>
        <taxon>Magnoliopsida</taxon>
        <taxon>eudicotyledons</taxon>
        <taxon>Gunneridae</taxon>
        <taxon>Pentapetalae</taxon>
        <taxon>rosids</taxon>
        <taxon>fabids</taxon>
        <taxon>Fabales</taxon>
        <taxon>Fabaceae</taxon>
        <taxon>Papilionoideae</taxon>
        <taxon>50 kb inversion clade</taxon>
        <taxon>NPAAA clade</taxon>
        <taxon>Hologalegina</taxon>
        <taxon>IRL clade</taxon>
        <taxon>Trifolieae</taxon>
        <taxon>Trifolium</taxon>
    </lineage>
</organism>
<accession>A0A392S728</accession>
<evidence type="ECO:0000313" key="2">
    <source>
        <dbReference type="Proteomes" id="UP000265520"/>
    </source>
</evidence>
<evidence type="ECO:0000313" key="1">
    <source>
        <dbReference type="EMBL" id="MCI44628.1"/>
    </source>
</evidence>
<dbReference type="Proteomes" id="UP000265520">
    <property type="component" value="Unassembled WGS sequence"/>
</dbReference>
<dbReference type="AlphaFoldDB" id="A0A392S728"/>
<sequence>MTPTCQISAMADIGGRVLAFLHGQFYEGRRHHMSP</sequence>
<feature type="non-terminal residue" evidence="1">
    <location>
        <position position="35"/>
    </location>
</feature>
<comment type="caution">
    <text evidence="1">The sequence shown here is derived from an EMBL/GenBank/DDBJ whole genome shotgun (WGS) entry which is preliminary data.</text>
</comment>
<keyword evidence="2" id="KW-1185">Reference proteome</keyword>
<proteinExistence type="predicted"/>
<reference evidence="1 2" key="1">
    <citation type="journal article" date="2018" name="Front. Plant Sci.">
        <title>Red Clover (Trifolium pratense) and Zigzag Clover (T. medium) - A Picture of Genomic Similarities and Differences.</title>
        <authorList>
            <person name="Dluhosova J."/>
            <person name="Istvanek J."/>
            <person name="Nedelnik J."/>
            <person name="Repkova J."/>
        </authorList>
    </citation>
    <scope>NUCLEOTIDE SEQUENCE [LARGE SCALE GENOMIC DNA]</scope>
    <source>
        <strain evidence="2">cv. 10/8</strain>
        <tissue evidence="1">Leaf</tissue>
    </source>
</reference>
<name>A0A392S728_9FABA</name>
<protein>
    <submittedName>
        <fullName evidence="1">Uncharacterized protein</fullName>
    </submittedName>
</protein>